<keyword evidence="2" id="KW-0479">Metal-binding</keyword>
<organism evidence="6 7">
    <name type="scientific">Streptomyces broussonetiae</name>
    <dbReference type="NCBI Taxonomy" id="2686304"/>
    <lineage>
        <taxon>Bacteria</taxon>
        <taxon>Bacillati</taxon>
        <taxon>Actinomycetota</taxon>
        <taxon>Actinomycetes</taxon>
        <taxon>Kitasatosporales</taxon>
        <taxon>Streptomycetaceae</taxon>
        <taxon>Streptomyces</taxon>
    </lineage>
</organism>
<dbReference type="PROSITE" id="PS51918">
    <property type="entry name" value="RADICAL_SAM"/>
    <property type="match status" value="1"/>
</dbReference>
<keyword evidence="3" id="KW-0408">Iron</keyword>
<dbReference type="InterPro" id="IPR058240">
    <property type="entry name" value="rSAM_sf"/>
</dbReference>
<keyword evidence="7" id="KW-1185">Reference proteome</keyword>
<dbReference type="Gene3D" id="3.20.20.70">
    <property type="entry name" value="Aldolase class I"/>
    <property type="match status" value="1"/>
</dbReference>
<evidence type="ECO:0000259" key="5">
    <source>
        <dbReference type="PROSITE" id="PS51918"/>
    </source>
</evidence>
<dbReference type="SFLD" id="SFLDG01067">
    <property type="entry name" value="SPASM/twitch_domain_containing"/>
    <property type="match status" value="1"/>
</dbReference>
<keyword evidence="1" id="KW-0949">S-adenosyl-L-methionine</keyword>
<dbReference type="RefSeq" id="WP_376735756.1">
    <property type="nucleotide sequence ID" value="NZ_JAYMRP010000042.1"/>
</dbReference>
<dbReference type="PANTHER" id="PTHR11228">
    <property type="entry name" value="RADICAL SAM DOMAIN PROTEIN"/>
    <property type="match status" value="1"/>
</dbReference>
<dbReference type="SUPFAM" id="SSF102114">
    <property type="entry name" value="Radical SAM enzymes"/>
    <property type="match status" value="1"/>
</dbReference>
<evidence type="ECO:0000313" key="6">
    <source>
        <dbReference type="EMBL" id="MFB8777278.1"/>
    </source>
</evidence>
<name>A0ABV5EKA2_9ACTN</name>
<proteinExistence type="predicted"/>
<gene>
    <name evidence="6" type="ORF">VSS16_31930</name>
</gene>
<evidence type="ECO:0000256" key="2">
    <source>
        <dbReference type="ARBA" id="ARBA00022723"/>
    </source>
</evidence>
<dbReference type="EMBL" id="JAYMRP010000042">
    <property type="protein sequence ID" value="MFB8777278.1"/>
    <property type="molecule type" value="Genomic_DNA"/>
</dbReference>
<keyword evidence="4" id="KW-0411">Iron-sulfur</keyword>
<evidence type="ECO:0000313" key="7">
    <source>
        <dbReference type="Proteomes" id="UP001585080"/>
    </source>
</evidence>
<comment type="caution">
    <text evidence="6">The sequence shown here is derived from an EMBL/GenBank/DDBJ whole genome shotgun (WGS) entry which is preliminary data.</text>
</comment>
<dbReference type="Pfam" id="PF04055">
    <property type="entry name" value="Radical_SAM"/>
    <property type="match status" value="1"/>
</dbReference>
<dbReference type="InterPro" id="IPR050377">
    <property type="entry name" value="Radical_SAM_PqqE_MftC-like"/>
</dbReference>
<dbReference type="SFLD" id="SFLDS00029">
    <property type="entry name" value="Radical_SAM"/>
    <property type="match status" value="1"/>
</dbReference>
<reference evidence="6 7" key="1">
    <citation type="submission" date="2024-01" db="EMBL/GenBank/DDBJ databases">
        <title>Genome mining of biosynthetic gene clusters to explore secondary metabolites of Streptomyces sp.</title>
        <authorList>
            <person name="Baig A."/>
            <person name="Ajitkumar Shintre N."/>
            <person name="Kumar H."/>
            <person name="Anbarasu A."/>
            <person name="Ramaiah S."/>
        </authorList>
    </citation>
    <scope>NUCLEOTIDE SEQUENCE [LARGE SCALE GENOMIC DNA]</scope>
    <source>
        <strain evidence="6 7">A57</strain>
    </source>
</reference>
<evidence type="ECO:0000256" key="1">
    <source>
        <dbReference type="ARBA" id="ARBA00022691"/>
    </source>
</evidence>
<dbReference type="Proteomes" id="UP001585080">
    <property type="component" value="Unassembled WGS sequence"/>
</dbReference>
<protein>
    <submittedName>
        <fullName evidence="6">Radical SAM protein</fullName>
    </submittedName>
</protein>
<dbReference type="CDD" id="cd01335">
    <property type="entry name" value="Radical_SAM"/>
    <property type="match status" value="1"/>
</dbReference>
<dbReference type="PANTHER" id="PTHR11228:SF7">
    <property type="entry name" value="PQQA PEPTIDE CYCLASE"/>
    <property type="match status" value="1"/>
</dbReference>
<dbReference type="InterPro" id="IPR007197">
    <property type="entry name" value="rSAM"/>
</dbReference>
<sequence length="284" mass="31744">MRDIGILRANWDCWSDCNLRCEFCFRSMAVPVDEREAQRLVRALAFSGVDHLTLTGGDPSLRKDLEQIVDAGHRHGMAVEVLTNAQHQPARVLRALAKADLVGVSLDGADQTTHDAFRGKRGNFRRVMELMDFLDGEGVPYVVRTVISRENSGETAEIARLISGRRQLLRWSVQQFTPVGLGYRNRERYAITDASFLAACRTAREAFSSASADFTTLSDAGKVRLYLFADSSGNLFCRSSREGSETLPTIGNILTTHLATLAERVQIDPSRHARRYATWIPENR</sequence>
<evidence type="ECO:0000256" key="3">
    <source>
        <dbReference type="ARBA" id="ARBA00023004"/>
    </source>
</evidence>
<accession>A0ABV5EKA2</accession>
<feature type="domain" description="Radical SAM core" evidence="5">
    <location>
        <begin position="1"/>
        <end position="210"/>
    </location>
</feature>
<dbReference type="InterPro" id="IPR013785">
    <property type="entry name" value="Aldolase_TIM"/>
</dbReference>
<evidence type="ECO:0000256" key="4">
    <source>
        <dbReference type="ARBA" id="ARBA00023014"/>
    </source>
</evidence>